<reference evidence="1 2" key="2">
    <citation type="journal article" date="2019" name="G3 (Bethesda)">
        <title>Hybrid Assembly of the Genome of the Entomopathogenic Nematode Steinernema carpocapsae Identifies the X-Chromosome.</title>
        <authorList>
            <person name="Serra L."/>
            <person name="Macchietto M."/>
            <person name="Macias-Munoz A."/>
            <person name="McGill C.J."/>
            <person name="Rodriguez I.M."/>
            <person name="Rodriguez B."/>
            <person name="Murad R."/>
            <person name="Mortazavi A."/>
        </authorList>
    </citation>
    <scope>NUCLEOTIDE SEQUENCE [LARGE SCALE GENOMIC DNA]</scope>
    <source>
        <strain evidence="1 2">ALL</strain>
    </source>
</reference>
<evidence type="ECO:0000313" key="1">
    <source>
        <dbReference type="EMBL" id="TKR58332.1"/>
    </source>
</evidence>
<gene>
    <name evidence="1" type="ORF">L596_029790</name>
</gene>
<keyword evidence="2" id="KW-1185">Reference proteome</keyword>
<dbReference type="EMBL" id="AZBU02000013">
    <property type="protein sequence ID" value="TKR58332.1"/>
    <property type="molecule type" value="Genomic_DNA"/>
</dbReference>
<dbReference type="AlphaFoldDB" id="A0A4U5LQU5"/>
<protein>
    <submittedName>
        <fullName evidence="1">Uncharacterized protein</fullName>
    </submittedName>
</protein>
<name>A0A4U5LQU5_STECR</name>
<reference evidence="1 2" key="1">
    <citation type="journal article" date="2015" name="Genome Biol.">
        <title>Comparative genomics of Steinernema reveals deeply conserved gene regulatory networks.</title>
        <authorList>
            <person name="Dillman A.R."/>
            <person name="Macchietto M."/>
            <person name="Porter C.F."/>
            <person name="Rogers A."/>
            <person name="Williams B."/>
            <person name="Antoshechkin I."/>
            <person name="Lee M.M."/>
            <person name="Goodwin Z."/>
            <person name="Lu X."/>
            <person name="Lewis E.E."/>
            <person name="Goodrich-Blair H."/>
            <person name="Stock S.P."/>
            <person name="Adams B.J."/>
            <person name="Sternberg P.W."/>
            <person name="Mortazavi A."/>
        </authorList>
    </citation>
    <scope>NUCLEOTIDE SEQUENCE [LARGE SCALE GENOMIC DNA]</scope>
    <source>
        <strain evidence="1 2">ALL</strain>
    </source>
</reference>
<organism evidence="1 2">
    <name type="scientific">Steinernema carpocapsae</name>
    <name type="common">Entomopathogenic nematode</name>
    <dbReference type="NCBI Taxonomy" id="34508"/>
    <lineage>
        <taxon>Eukaryota</taxon>
        <taxon>Metazoa</taxon>
        <taxon>Ecdysozoa</taxon>
        <taxon>Nematoda</taxon>
        <taxon>Chromadorea</taxon>
        <taxon>Rhabditida</taxon>
        <taxon>Tylenchina</taxon>
        <taxon>Panagrolaimomorpha</taxon>
        <taxon>Strongyloidoidea</taxon>
        <taxon>Steinernematidae</taxon>
        <taxon>Steinernema</taxon>
    </lineage>
</organism>
<accession>A0A4U5LQU5</accession>
<proteinExistence type="predicted"/>
<sequence>MPSPRNVYDLEDRVSILAQQFLQEIVESLHLVLARLVHFDVDLADRNSCRFQYSIVQKVVEKSKFRVFGVQEELIYNLSFNSALQEFQKFYRSGFEKRISRTIDDQRLDYGILIANCEGVKSAEGFVEFLIAFDGRVDADEAATGIEFLESLFRVDVVTDADRKHRALK</sequence>
<comment type="caution">
    <text evidence="1">The sequence shown here is derived from an EMBL/GenBank/DDBJ whole genome shotgun (WGS) entry which is preliminary data.</text>
</comment>
<evidence type="ECO:0000313" key="2">
    <source>
        <dbReference type="Proteomes" id="UP000298663"/>
    </source>
</evidence>
<dbReference type="Proteomes" id="UP000298663">
    <property type="component" value="Unassembled WGS sequence"/>
</dbReference>